<dbReference type="InterPro" id="IPR008930">
    <property type="entry name" value="Terpenoid_cyclase/PrenylTrfase"/>
</dbReference>
<feature type="domain" description="Squalene cyclase N-terminal" evidence="5">
    <location>
        <begin position="108"/>
        <end position="256"/>
    </location>
</feature>
<dbReference type="EMBL" id="HG739261">
    <property type="protein sequence ID" value="CDP17720.1"/>
    <property type="molecule type" value="Genomic_DNA"/>
</dbReference>
<feature type="domain" description="Squalene cyclase C-terminal" evidence="4">
    <location>
        <begin position="502"/>
        <end position="840"/>
    </location>
</feature>
<dbReference type="InterPro" id="IPR032697">
    <property type="entry name" value="SQ_cyclase_N"/>
</dbReference>
<dbReference type="CDD" id="cd02892">
    <property type="entry name" value="SQCY_1"/>
    <property type="match status" value="1"/>
</dbReference>
<sequence>MWKLKISEGGGPWLETTNGHYGRQHWEFDDQAGTVDEQAQIEKVRDEFKLNRFHSKQSSDLLMRMQLTKESSHYTPIPPAIKVKETEDVTQEAVITTLRRGISFYSTIQARDGFWPDENAGPLFFTPTLVMALYITKTLDTVLSSEHQKEIIRYTYNHQNEDGGWGLHIEGHSTMFGSALCYIVLRLLGEGPEDGEDRAMARGRRWILDHGGAVGIPSWGKFWLSVLGVHDWAGCNPLPPEFWLLPKFFPIHPDVFHGRLILVKLRNIYFSNLLSPSFLVLGMAPHYHKKSVVLIHLQWEFLKNIEKTRRKFFQFLPNFIRSITVQSAMFSFLQKMANISNAQMMCYCRLVYMPMSYLYGKRFVGSITGLIQSLRNELYVQPYHQVDWKNSRNTCAMEDLYFPHPLVQDMLWGFLYHFAEPIMARWPFSALREKALEKTMEHVHYEDENSRYICIGVVEKVLCLLACWVEDPHSEAFKRHLARLPDYFWVAEDGLKLQTFGSQAWEAALSIQAVLSSNLAEEYGPMLKKAHDFIKASQVRDNPSGDFVKMHRHISKGCWTFSIQDHGWQSSDCTAEGLKAALLFAQMPPELVGNKIEIERLCDAVNIILSLQRNNGGFQAWEPQRAYSWMEKLNPIEFFQDVIIERAYVECTSSAIQALLLFQKLHPGHREDEIKSCICKAIAYIEDEQEHDGSWYGRWGICYTYATWFAVEGLVACGKNYKNSTTLQKACGFLLSKQLPDGGWGESYLSCSNEEYTNLDGDRSNLVQTSWALLSLIAAGQVELDPTPILRGIRLLINSQMEDGDFPQQETTGIFFKNCTMHYATYRNVFPIWALGEFRRRVLCL</sequence>
<dbReference type="GO" id="GO:0016104">
    <property type="term" value="P:triterpenoid biosynthetic process"/>
    <property type="evidence" value="ECO:0007669"/>
    <property type="project" value="InterPro"/>
</dbReference>
<dbReference type="GO" id="GO:0016866">
    <property type="term" value="F:intramolecular transferase activity"/>
    <property type="evidence" value="ECO:0007669"/>
    <property type="project" value="InterPro"/>
</dbReference>
<evidence type="ECO:0000256" key="1">
    <source>
        <dbReference type="ARBA" id="ARBA00009755"/>
    </source>
</evidence>
<organism evidence="6 7">
    <name type="scientific">Coffea canephora</name>
    <name type="common">Robusta coffee</name>
    <dbReference type="NCBI Taxonomy" id="49390"/>
    <lineage>
        <taxon>Eukaryota</taxon>
        <taxon>Viridiplantae</taxon>
        <taxon>Streptophyta</taxon>
        <taxon>Embryophyta</taxon>
        <taxon>Tracheophyta</taxon>
        <taxon>Spermatophyta</taxon>
        <taxon>Magnoliopsida</taxon>
        <taxon>eudicotyledons</taxon>
        <taxon>Gunneridae</taxon>
        <taxon>Pentapetalae</taxon>
        <taxon>asterids</taxon>
        <taxon>lamiids</taxon>
        <taxon>Gentianales</taxon>
        <taxon>Rubiaceae</taxon>
        <taxon>Ixoroideae</taxon>
        <taxon>Gardenieae complex</taxon>
        <taxon>Bertiereae - Coffeeae clade</taxon>
        <taxon>Coffeeae</taxon>
        <taxon>Coffea</taxon>
    </lineage>
</organism>
<evidence type="ECO:0000313" key="6">
    <source>
        <dbReference type="EMBL" id="CDP17720.1"/>
    </source>
</evidence>
<dbReference type="NCBIfam" id="TIGR01787">
    <property type="entry name" value="squalene_cyclas"/>
    <property type="match status" value="1"/>
</dbReference>
<dbReference type="PROSITE" id="PS01074">
    <property type="entry name" value="TERPENE_SYNTHASES"/>
    <property type="match status" value="1"/>
</dbReference>
<keyword evidence="3" id="KW-0413">Isomerase</keyword>
<dbReference type="PANTHER" id="PTHR11764">
    <property type="entry name" value="TERPENE CYCLASE/MUTASE FAMILY MEMBER"/>
    <property type="match status" value="1"/>
</dbReference>
<dbReference type="Gene3D" id="1.50.10.20">
    <property type="match status" value="2"/>
</dbReference>
<dbReference type="InterPro" id="IPR002365">
    <property type="entry name" value="Terpene_synthase_CS"/>
</dbReference>
<name>A0A068VAB6_COFCA</name>
<dbReference type="InterPro" id="IPR018333">
    <property type="entry name" value="Squalene_cyclase"/>
</dbReference>
<keyword evidence="2" id="KW-0677">Repeat</keyword>
<dbReference type="SFLD" id="SFLDG01016">
    <property type="entry name" value="Prenyltransferase_Like_2"/>
    <property type="match status" value="1"/>
</dbReference>
<reference evidence="7" key="1">
    <citation type="journal article" date="2014" name="Science">
        <title>The coffee genome provides insight into the convergent evolution of caffeine biosynthesis.</title>
        <authorList>
            <person name="Denoeud F."/>
            <person name="Carretero-Paulet L."/>
            <person name="Dereeper A."/>
            <person name="Droc G."/>
            <person name="Guyot R."/>
            <person name="Pietrella M."/>
            <person name="Zheng C."/>
            <person name="Alberti A."/>
            <person name="Anthony F."/>
            <person name="Aprea G."/>
            <person name="Aury J.M."/>
            <person name="Bento P."/>
            <person name="Bernard M."/>
            <person name="Bocs S."/>
            <person name="Campa C."/>
            <person name="Cenci A."/>
            <person name="Combes M.C."/>
            <person name="Crouzillat D."/>
            <person name="Da Silva C."/>
            <person name="Daddiego L."/>
            <person name="De Bellis F."/>
            <person name="Dussert S."/>
            <person name="Garsmeur O."/>
            <person name="Gayraud T."/>
            <person name="Guignon V."/>
            <person name="Jahn K."/>
            <person name="Jamilloux V."/>
            <person name="Joet T."/>
            <person name="Labadie K."/>
            <person name="Lan T."/>
            <person name="Leclercq J."/>
            <person name="Lepelley M."/>
            <person name="Leroy T."/>
            <person name="Li L.T."/>
            <person name="Librado P."/>
            <person name="Lopez L."/>
            <person name="Munoz A."/>
            <person name="Noel B."/>
            <person name="Pallavicini A."/>
            <person name="Perrotta G."/>
            <person name="Poncet V."/>
            <person name="Pot D."/>
            <person name="Priyono X."/>
            <person name="Rigoreau M."/>
            <person name="Rouard M."/>
            <person name="Rozas J."/>
            <person name="Tranchant-Dubreuil C."/>
            <person name="VanBuren R."/>
            <person name="Zhang Q."/>
            <person name="Andrade A.C."/>
            <person name="Argout X."/>
            <person name="Bertrand B."/>
            <person name="de Kochko A."/>
            <person name="Graziosi G."/>
            <person name="Henry R.J."/>
            <person name="Jayarama X."/>
            <person name="Ming R."/>
            <person name="Nagai C."/>
            <person name="Rounsley S."/>
            <person name="Sankoff D."/>
            <person name="Giuliano G."/>
            <person name="Albert V.A."/>
            <person name="Wincker P."/>
            <person name="Lashermes P."/>
        </authorList>
    </citation>
    <scope>NUCLEOTIDE SEQUENCE [LARGE SCALE GENOMIC DNA]</scope>
    <source>
        <strain evidence="7">cv. DH200-94</strain>
    </source>
</reference>
<dbReference type="Proteomes" id="UP000295252">
    <property type="component" value="Unassembled WGS sequence"/>
</dbReference>
<evidence type="ECO:0000256" key="2">
    <source>
        <dbReference type="ARBA" id="ARBA00022737"/>
    </source>
</evidence>
<gene>
    <name evidence="6" type="ORF">GSCOC_T00006644001</name>
</gene>
<dbReference type="EC" id="5.4.99.-" evidence="3"/>
<dbReference type="STRING" id="49390.A0A068VAB6"/>
<dbReference type="Pfam" id="PF13243">
    <property type="entry name" value="SQHop_cyclase_C"/>
    <property type="match status" value="1"/>
</dbReference>
<evidence type="ECO:0000313" key="7">
    <source>
        <dbReference type="Proteomes" id="UP000295252"/>
    </source>
</evidence>
<dbReference type="InterPro" id="IPR032696">
    <property type="entry name" value="SQ_cyclase_C"/>
</dbReference>
<dbReference type="PhylomeDB" id="A0A068VAB6"/>
<dbReference type="GO" id="GO:0005811">
    <property type="term" value="C:lipid droplet"/>
    <property type="evidence" value="ECO:0007669"/>
    <property type="project" value="InterPro"/>
</dbReference>
<dbReference type="PANTHER" id="PTHR11764:SF19">
    <property type="entry name" value="TERPENE CYCLASE_MUTASE FAMILY MEMBER"/>
    <property type="match status" value="1"/>
</dbReference>
<dbReference type="AlphaFoldDB" id="A0A068VAB6"/>
<accession>A0A068VAB6</accession>
<evidence type="ECO:0000259" key="5">
    <source>
        <dbReference type="Pfam" id="PF13249"/>
    </source>
</evidence>
<dbReference type="InParanoid" id="A0A068VAB6"/>
<dbReference type="Gramene" id="CDP17720">
    <property type="protein sequence ID" value="CDP17720"/>
    <property type="gene ID" value="GSCOC_T00006644001"/>
</dbReference>
<evidence type="ECO:0000256" key="3">
    <source>
        <dbReference type="RuleBase" id="RU362003"/>
    </source>
</evidence>
<keyword evidence="7" id="KW-1185">Reference proteome</keyword>
<dbReference type="Pfam" id="PF13249">
    <property type="entry name" value="SQHop_cyclase_N"/>
    <property type="match status" value="1"/>
</dbReference>
<evidence type="ECO:0000259" key="4">
    <source>
        <dbReference type="Pfam" id="PF13243"/>
    </source>
</evidence>
<dbReference type="FunFam" id="1.50.10.20:FF:000011">
    <property type="entry name" value="Terpene cyclase/mutase family member"/>
    <property type="match status" value="1"/>
</dbReference>
<protein>
    <recommendedName>
        <fullName evidence="3">Terpene cyclase/mutase family member</fullName>
        <ecNumber evidence="3">5.4.99.-</ecNumber>
    </recommendedName>
</protein>
<comment type="similarity">
    <text evidence="1 3">Belongs to the terpene cyclase/mutase family.</text>
</comment>
<proteinExistence type="inferred from homology"/>
<dbReference type="SUPFAM" id="SSF48239">
    <property type="entry name" value="Terpenoid cyclases/Protein prenyltransferases"/>
    <property type="match status" value="2"/>
</dbReference>